<gene>
    <name evidence="1" type="ORF">GGX14DRAFT_337053</name>
</gene>
<protein>
    <recommendedName>
        <fullName evidence="3">F-box domain-containing protein</fullName>
    </recommendedName>
</protein>
<reference evidence="1" key="1">
    <citation type="submission" date="2023-03" db="EMBL/GenBank/DDBJ databases">
        <title>Massive genome expansion in bonnet fungi (Mycena s.s.) driven by repeated elements and novel gene families across ecological guilds.</title>
        <authorList>
            <consortium name="Lawrence Berkeley National Laboratory"/>
            <person name="Harder C.B."/>
            <person name="Miyauchi S."/>
            <person name="Viragh M."/>
            <person name="Kuo A."/>
            <person name="Thoen E."/>
            <person name="Andreopoulos B."/>
            <person name="Lu D."/>
            <person name="Skrede I."/>
            <person name="Drula E."/>
            <person name="Henrissat B."/>
            <person name="Morin E."/>
            <person name="Kohler A."/>
            <person name="Barry K."/>
            <person name="LaButti K."/>
            <person name="Morin E."/>
            <person name="Salamov A."/>
            <person name="Lipzen A."/>
            <person name="Mereny Z."/>
            <person name="Hegedus B."/>
            <person name="Baldrian P."/>
            <person name="Stursova M."/>
            <person name="Weitz H."/>
            <person name="Taylor A."/>
            <person name="Grigoriev I.V."/>
            <person name="Nagy L.G."/>
            <person name="Martin F."/>
            <person name="Kauserud H."/>
        </authorList>
    </citation>
    <scope>NUCLEOTIDE SEQUENCE</scope>
    <source>
        <strain evidence="1">9144</strain>
    </source>
</reference>
<accession>A0AAD6UP68</accession>
<evidence type="ECO:0008006" key="3">
    <source>
        <dbReference type="Google" id="ProtNLM"/>
    </source>
</evidence>
<comment type="caution">
    <text evidence="1">The sequence shown here is derived from an EMBL/GenBank/DDBJ whole genome shotgun (WGS) entry which is preliminary data.</text>
</comment>
<evidence type="ECO:0000313" key="2">
    <source>
        <dbReference type="Proteomes" id="UP001219525"/>
    </source>
</evidence>
<dbReference type="AlphaFoldDB" id="A0AAD6UP68"/>
<feature type="non-terminal residue" evidence="1">
    <location>
        <position position="92"/>
    </location>
</feature>
<proteinExistence type="predicted"/>
<organism evidence="1 2">
    <name type="scientific">Mycena pura</name>
    <dbReference type="NCBI Taxonomy" id="153505"/>
    <lineage>
        <taxon>Eukaryota</taxon>
        <taxon>Fungi</taxon>
        <taxon>Dikarya</taxon>
        <taxon>Basidiomycota</taxon>
        <taxon>Agaricomycotina</taxon>
        <taxon>Agaricomycetes</taxon>
        <taxon>Agaricomycetidae</taxon>
        <taxon>Agaricales</taxon>
        <taxon>Marasmiineae</taxon>
        <taxon>Mycenaceae</taxon>
        <taxon>Mycena</taxon>
    </lineage>
</organism>
<sequence length="92" mass="10586">QLRTGLEEVQTAILRQQALLSKLHRKQQELEQRLIRVGCPVLTLPNELVSRIFVDCLPDHGRVCPSRSTAPLLLAQICRCWRDIALETCQLW</sequence>
<feature type="non-terminal residue" evidence="1">
    <location>
        <position position="1"/>
    </location>
</feature>
<dbReference type="Proteomes" id="UP001219525">
    <property type="component" value="Unassembled WGS sequence"/>
</dbReference>
<name>A0AAD6UP68_9AGAR</name>
<keyword evidence="2" id="KW-1185">Reference proteome</keyword>
<dbReference type="EMBL" id="JARJCW010000132">
    <property type="protein sequence ID" value="KAJ7191451.1"/>
    <property type="molecule type" value="Genomic_DNA"/>
</dbReference>
<evidence type="ECO:0000313" key="1">
    <source>
        <dbReference type="EMBL" id="KAJ7191451.1"/>
    </source>
</evidence>